<reference evidence="2" key="1">
    <citation type="journal article" date="2022" name="Plant J.">
        <title>Strategies of tolerance reflected in two North American maple genomes.</title>
        <authorList>
            <person name="McEvoy S.L."/>
            <person name="Sezen U.U."/>
            <person name="Trouern-Trend A."/>
            <person name="McMahon S.M."/>
            <person name="Schaberg P.G."/>
            <person name="Yang J."/>
            <person name="Wegrzyn J.L."/>
            <person name="Swenson N.G."/>
        </authorList>
    </citation>
    <scope>NUCLEOTIDE SEQUENCE</scope>
    <source>
        <strain evidence="2">91603</strain>
    </source>
</reference>
<evidence type="ECO:0000313" key="2">
    <source>
        <dbReference type="EMBL" id="KAI9181486.1"/>
    </source>
</evidence>
<keyword evidence="3" id="KW-1185">Reference proteome</keyword>
<dbReference type="Proteomes" id="UP001064489">
    <property type="component" value="Chromosome 4"/>
</dbReference>
<dbReference type="PANTHER" id="PTHR36062">
    <property type="entry name" value="OS01G0687300 PROTEIN"/>
    <property type="match status" value="1"/>
</dbReference>
<name>A0AAD5IZK9_ACENE</name>
<dbReference type="AlphaFoldDB" id="A0AAD5IZK9"/>
<feature type="region of interest" description="Disordered" evidence="1">
    <location>
        <begin position="1"/>
        <end position="21"/>
    </location>
</feature>
<sequence length="720" mass="79555">MSDHAVQSDHDSDGMGRQSTHSHQSVWMAHWKHSIYKPETNGHDLSSIHYQCRENDGDIKQHGPESLPVISESSKGFREVSESRTVNIMNDSLKPSSINFRKERLESQSFPMFNLSENRGSRMSQKNVTSCSGVVSEMGTSSREFRPEGISSDLEQQLHSHESLLKKSLAISTSNQHDAGPSSKIVPFIYNKGKTPIHSFVCGQEEIHQSSSVVASKDHLTKAKFQSYSTMPLINKDKLYNPIDFRRYGTSSSLRQNNLSLLLHNPTASNNQVPVCVGKLSEKMQKGSGTRLFPDWNCPLDASKSETLFRNFYSVPRIPLSLQDAETMRMCATVDSAKELSPSPEYSQTTHSFLITKKTDVNLSEGGERFKDSTFSTNVDGKMVHKFLNLSPGLGLGFHAQQSLKLEPLQSSTDSEEKENFGDAKTDAVCLKNESSADTDTMDMDVFEKGHLSGVVSSPNDKIVKRDRISSTLQAEIASSREETGGGLPKTELPDINKELPSLPTVASSVEDRETSSSRTQSLDVEDLLSHAELPTNSKSGASPDGLEVSDPSSRWVKRLKPSASGSSPYGTKSSKLEEACSHEKVNRFFSKIVRGSVTSSEPAMSKRPGKEQTALDQTTMLLRNGKSSSSESERKSQDISLANPWIQRLCHQRAASPMKKNQNREAVVVCEPQKLNATLDEFQKKQFPSIAAMAMMGKALNSIRPCGFTKKGPYVVWQT</sequence>
<evidence type="ECO:0000313" key="3">
    <source>
        <dbReference type="Proteomes" id="UP001064489"/>
    </source>
</evidence>
<feature type="compositionally biased region" description="Basic and acidic residues" evidence="1">
    <location>
        <begin position="1"/>
        <end position="14"/>
    </location>
</feature>
<comment type="caution">
    <text evidence="2">The sequence shown here is derived from an EMBL/GenBank/DDBJ whole genome shotgun (WGS) entry which is preliminary data.</text>
</comment>
<accession>A0AAD5IZK9</accession>
<feature type="region of interest" description="Disordered" evidence="1">
    <location>
        <begin position="124"/>
        <end position="146"/>
    </location>
</feature>
<feature type="compositionally biased region" description="Polar residues" evidence="1">
    <location>
        <begin position="124"/>
        <end position="142"/>
    </location>
</feature>
<proteinExistence type="predicted"/>
<feature type="compositionally biased region" description="Polar residues" evidence="1">
    <location>
        <begin position="564"/>
        <end position="574"/>
    </location>
</feature>
<dbReference type="EMBL" id="JAJSOW010000101">
    <property type="protein sequence ID" value="KAI9181486.1"/>
    <property type="molecule type" value="Genomic_DNA"/>
</dbReference>
<reference evidence="2" key="2">
    <citation type="submission" date="2023-02" db="EMBL/GenBank/DDBJ databases">
        <authorList>
            <person name="Swenson N.G."/>
            <person name="Wegrzyn J.L."/>
            <person name="Mcevoy S.L."/>
        </authorList>
    </citation>
    <scope>NUCLEOTIDE SEQUENCE</scope>
    <source>
        <strain evidence="2">91603</strain>
        <tissue evidence="2">Leaf</tissue>
    </source>
</reference>
<protein>
    <recommendedName>
        <fullName evidence="4">F-box protein</fullName>
    </recommendedName>
</protein>
<gene>
    <name evidence="2" type="ORF">LWI28_015405</name>
</gene>
<organism evidence="2 3">
    <name type="scientific">Acer negundo</name>
    <name type="common">Box elder</name>
    <dbReference type="NCBI Taxonomy" id="4023"/>
    <lineage>
        <taxon>Eukaryota</taxon>
        <taxon>Viridiplantae</taxon>
        <taxon>Streptophyta</taxon>
        <taxon>Embryophyta</taxon>
        <taxon>Tracheophyta</taxon>
        <taxon>Spermatophyta</taxon>
        <taxon>Magnoliopsida</taxon>
        <taxon>eudicotyledons</taxon>
        <taxon>Gunneridae</taxon>
        <taxon>Pentapetalae</taxon>
        <taxon>rosids</taxon>
        <taxon>malvids</taxon>
        <taxon>Sapindales</taxon>
        <taxon>Sapindaceae</taxon>
        <taxon>Hippocastanoideae</taxon>
        <taxon>Acereae</taxon>
        <taxon>Acer</taxon>
    </lineage>
</organism>
<dbReference type="GO" id="GO:0010099">
    <property type="term" value="P:regulation of photomorphogenesis"/>
    <property type="evidence" value="ECO:0007669"/>
    <property type="project" value="InterPro"/>
</dbReference>
<evidence type="ECO:0008006" key="4">
    <source>
        <dbReference type="Google" id="ProtNLM"/>
    </source>
</evidence>
<evidence type="ECO:0000256" key="1">
    <source>
        <dbReference type="SAM" id="MobiDB-lite"/>
    </source>
</evidence>
<dbReference type="InterPro" id="IPR037476">
    <property type="entry name" value="PCH1"/>
</dbReference>
<feature type="region of interest" description="Disordered" evidence="1">
    <location>
        <begin position="475"/>
        <end position="578"/>
    </location>
</feature>
<dbReference type="PANTHER" id="PTHR36062:SF1">
    <property type="entry name" value="OS01G0687300 PROTEIN"/>
    <property type="match status" value="1"/>
</dbReference>